<dbReference type="InterPro" id="IPR036061">
    <property type="entry name" value="CheW-like_dom_sf"/>
</dbReference>
<dbReference type="InterPro" id="IPR002545">
    <property type="entry name" value="CheW-lke_dom"/>
</dbReference>
<dbReference type="PROSITE" id="PS50851">
    <property type="entry name" value="CHEW"/>
    <property type="match status" value="1"/>
</dbReference>
<dbReference type="GO" id="GO:0007165">
    <property type="term" value="P:signal transduction"/>
    <property type="evidence" value="ECO:0007669"/>
    <property type="project" value="InterPro"/>
</dbReference>
<dbReference type="SMART" id="SM00260">
    <property type="entry name" value="CheW"/>
    <property type="match status" value="1"/>
</dbReference>
<organism evidence="2 3">
    <name type="scientific">Magnetococcus marinus (strain ATCC BAA-1437 / JCM 17883 / MC-1)</name>
    <dbReference type="NCBI Taxonomy" id="156889"/>
    <lineage>
        <taxon>Bacteria</taxon>
        <taxon>Pseudomonadati</taxon>
        <taxon>Pseudomonadota</taxon>
        <taxon>Magnetococcia</taxon>
        <taxon>Magnetococcales</taxon>
        <taxon>Magnetococcaceae</taxon>
        <taxon>Magnetococcus</taxon>
    </lineage>
</organism>
<dbReference type="OrthoDB" id="9794382at2"/>
<dbReference type="eggNOG" id="COG0835">
    <property type="taxonomic scope" value="Bacteria"/>
</dbReference>
<dbReference type="KEGG" id="mgm:Mmc1_1830"/>
<dbReference type="GO" id="GO:0006935">
    <property type="term" value="P:chemotaxis"/>
    <property type="evidence" value="ECO:0007669"/>
    <property type="project" value="InterPro"/>
</dbReference>
<dbReference type="EMBL" id="CP000471">
    <property type="protein sequence ID" value="ABK44338.1"/>
    <property type="molecule type" value="Genomic_DNA"/>
</dbReference>
<dbReference type="Proteomes" id="UP000002586">
    <property type="component" value="Chromosome"/>
</dbReference>
<dbReference type="SUPFAM" id="SSF50341">
    <property type="entry name" value="CheW-like"/>
    <property type="match status" value="1"/>
</dbReference>
<sequence length="173" mass="19119">MTDSMQSNPRQAKQAHITPVAHKPQTMLAFQVGRVRLVLPLVQVQRVLFLPALTPAPTAAPWVVGMMHIGHEALPVVDLSLRLGYRTPCHYSVDTPLILCREGQRAGVFVVDEIDGLCRPTPLQSERIGQEPLIAQLLEDEQGPLMMLDLEHALNANPPLRPIEAFLMSGERA</sequence>
<evidence type="ECO:0000313" key="2">
    <source>
        <dbReference type="EMBL" id="ABK44338.1"/>
    </source>
</evidence>
<dbReference type="AlphaFoldDB" id="A0L8P5"/>
<reference evidence="2 3" key="2">
    <citation type="journal article" date="2012" name="Int. J. Syst. Evol. Microbiol.">
        <title>Magnetococcus marinus gen. nov., sp. nov., a marine, magnetotactic bacterium that represents a novel lineage (Magnetococcaceae fam. nov.; Magnetococcales ord. nov.) at the base of the Alphaproteobacteria.</title>
        <authorList>
            <person name="Bazylinski D.A."/>
            <person name="Williams T.J."/>
            <person name="Lefevre C.T."/>
            <person name="Berg R.J."/>
            <person name="Zhang C.L."/>
            <person name="Bowser S.S."/>
            <person name="Dean A.J."/>
            <person name="Beveridge T.J."/>
        </authorList>
    </citation>
    <scope>NUCLEOTIDE SEQUENCE [LARGE SCALE GENOMIC DNA]</scope>
    <source>
        <strain evidence="3">ATCC BAA-1437 / JCM 17883 / MC-1</strain>
    </source>
</reference>
<keyword evidence="3" id="KW-1185">Reference proteome</keyword>
<dbReference type="HOGENOM" id="CLU_1545783_0_0_5"/>
<feature type="domain" description="CheW-like" evidence="1">
    <location>
        <begin position="24"/>
        <end position="159"/>
    </location>
</feature>
<accession>A0L8P5</accession>
<proteinExistence type="predicted"/>
<protein>
    <submittedName>
        <fullName evidence="2">CheW protein</fullName>
    </submittedName>
</protein>
<dbReference type="Gene3D" id="2.40.50.180">
    <property type="entry name" value="CheA-289, Domain 4"/>
    <property type="match status" value="1"/>
</dbReference>
<dbReference type="STRING" id="156889.Mmc1_1830"/>
<gene>
    <name evidence="2" type="ordered locus">Mmc1_1830</name>
</gene>
<dbReference type="Gene3D" id="2.30.30.40">
    <property type="entry name" value="SH3 Domains"/>
    <property type="match status" value="1"/>
</dbReference>
<dbReference type="RefSeq" id="WP_011713482.1">
    <property type="nucleotide sequence ID" value="NC_008576.1"/>
</dbReference>
<dbReference type="Pfam" id="PF01584">
    <property type="entry name" value="CheW"/>
    <property type="match status" value="1"/>
</dbReference>
<evidence type="ECO:0000259" key="1">
    <source>
        <dbReference type="PROSITE" id="PS50851"/>
    </source>
</evidence>
<name>A0L8P5_MAGMM</name>
<evidence type="ECO:0000313" key="3">
    <source>
        <dbReference type="Proteomes" id="UP000002586"/>
    </source>
</evidence>
<reference evidence="3" key="1">
    <citation type="journal article" date="2009" name="Appl. Environ. Microbiol.">
        <title>Complete genome sequence of the chemolithoautotrophic marine magnetotactic coccus strain MC-1.</title>
        <authorList>
            <person name="Schubbe S."/>
            <person name="Williams T.J."/>
            <person name="Xie G."/>
            <person name="Kiss H.E."/>
            <person name="Brettin T.S."/>
            <person name="Martinez D."/>
            <person name="Ross C.A."/>
            <person name="Schuler D."/>
            <person name="Cox B.L."/>
            <person name="Nealson K.H."/>
            <person name="Bazylinski D.A."/>
        </authorList>
    </citation>
    <scope>NUCLEOTIDE SEQUENCE [LARGE SCALE GENOMIC DNA]</scope>
    <source>
        <strain evidence="3">ATCC BAA-1437 / JCM 17883 / MC-1</strain>
    </source>
</reference>